<dbReference type="Pfam" id="PF04978">
    <property type="entry name" value="MST"/>
    <property type="match status" value="1"/>
</dbReference>
<evidence type="ECO:0000313" key="1">
    <source>
        <dbReference type="EMBL" id="MCP2174591.1"/>
    </source>
</evidence>
<dbReference type="Proteomes" id="UP001206895">
    <property type="component" value="Unassembled WGS sequence"/>
</dbReference>
<reference evidence="1 2" key="1">
    <citation type="submission" date="2022-06" db="EMBL/GenBank/DDBJ databases">
        <title>Genomic Encyclopedia of Archaeal and Bacterial Type Strains, Phase II (KMG-II): from individual species to whole genera.</title>
        <authorList>
            <person name="Goeker M."/>
        </authorList>
    </citation>
    <scope>NUCLEOTIDE SEQUENCE [LARGE SCALE GENOMIC DNA]</scope>
    <source>
        <strain evidence="1 2">DSM 44693</strain>
    </source>
</reference>
<organism evidence="1 2">
    <name type="scientific">Williamsia maris</name>
    <dbReference type="NCBI Taxonomy" id="72806"/>
    <lineage>
        <taxon>Bacteria</taxon>
        <taxon>Bacillati</taxon>
        <taxon>Actinomycetota</taxon>
        <taxon>Actinomycetes</taxon>
        <taxon>Mycobacteriales</taxon>
        <taxon>Nocardiaceae</taxon>
        <taxon>Williamsia</taxon>
    </lineage>
</organism>
<gene>
    <name evidence="1" type="ORF">LX13_000398</name>
</gene>
<dbReference type="EMBL" id="JAMTCJ010000001">
    <property type="protein sequence ID" value="MCP2174591.1"/>
    <property type="molecule type" value="Genomic_DNA"/>
</dbReference>
<dbReference type="RefSeq" id="WP_308214696.1">
    <property type="nucleotide sequence ID" value="NZ_BAAAJQ010000001.1"/>
</dbReference>
<comment type="caution">
    <text evidence="1">The sequence shown here is derived from an EMBL/GenBank/DDBJ whole genome shotgun (WGS) entry which is preliminary data.</text>
</comment>
<dbReference type="Gene3D" id="1.20.120.450">
    <property type="entry name" value="dinb family like domain"/>
    <property type="match status" value="1"/>
</dbReference>
<proteinExistence type="predicted"/>
<accession>A0ABT1H8L0</accession>
<evidence type="ECO:0008006" key="3">
    <source>
        <dbReference type="Google" id="ProtNLM"/>
    </source>
</evidence>
<dbReference type="InterPro" id="IPR032710">
    <property type="entry name" value="NTF2-like_dom_sf"/>
</dbReference>
<dbReference type="SUPFAM" id="SSF54427">
    <property type="entry name" value="NTF2-like"/>
    <property type="match status" value="1"/>
</dbReference>
<dbReference type="SUPFAM" id="SSF109854">
    <property type="entry name" value="DinB/YfiT-like putative metalloenzymes"/>
    <property type="match status" value="1"/>
</dbReference>
<keyword evidence="2" id="KW-1185">Reference proteome</keyword>
<dbReference type="InterPro" id="IPR007061">
    <property type="entry name" value="MST-like"/>
</dbReference>
<dbReference type="Gene3D" id="3.10.450.50">
    <property type="match status" value="1"/>
</dbReference>
<name>A0ABT1H8L0_9NOCA</name>
<protein>
    <recommendedName>
        <fullName evidence="3">DUF4440 domain-containing protein</fullName>
    </recommendedName>
</protein>
<sequence length="312" mass="35559">MHTHPSSNDNEREVIENRLDVNRRALIDTARGLSDEDARRRMVSSLTTPISLIKHAAAAERIWFQRFWGRRAEDDCDGYSRRDEGTFTVDDSATLHDVISEYERAIEVSRDIAAGFDLDAVQVEPHEGPVSMRWTLLMMIAETARHAGHGDILREQITAPRPQSEVPFLATGPDEVEQEIIAAFEKMRTTILTRNRHELVELHDPEFLGTELPGNVITADEHIATTMNSRDLEMEFFDIRVKAFGDIALSWARQTLAGHLEPDDPGTSPEVAARVESEGVHWSMLVVWRHTRGRWRMLSYQVTPIADDRWEA</sequence>
<evidence type="ECO:0000313" key="2">
    <source>
        <dbReference type="Proteomes" id="UP001206895"/>
    </source>
</evidence>
<dbReference type="InterPro" id="IPR034660">
    <property type="entry name" value="DinB/YfiT-like"/>
</dbReference>